<keyword evidence="2" id="KW-1185">Reference proteome</keyword>
<reference evidence="1 2" key="1">
    <citation type="journal article" date="2024" name="Ann. Entomol. Soc. Am.">
        <title>Genomic analyses of the southern and eastern yellowjacket wasps (Hymenoptera: Vespidae) reveal evolutionary signatures of social life.</title>
        <authorList>
            <person name="Catto M.A."/>
            <person name="Caine P.B."/>
            <person name="Orr S.E."/>
            <person name="Hunt B.G."/>
            <person name="Goodisman M.A.D."/>
        </authorList>
    </citation>
    <scope>NUCLEOTIDE SEQUENCE [LARGE SCALE GENOMIC DNA]</scope>
    <source>
        <strain evidence="1">233</strain>
        <tissue evidence="1">Head and thorax</tissue>
    </source>
</reference>
<dbReference type="Proteomes" id="UP001607302">
    <property type="component" value="Unassembled WGS sequence"/>
</dbReference>
<gene>
    <name evidence="1" type="ORF">V1478_016606</name>
</gene>
<evidence type="ECO:0000313" key="1">
    <source>
        <dbReference type="EMBL" id="KAL2714049.1"/>
    </source>
</evidence>
<comment type="caution">
    <text evidence="1">The sequence shown here is derived from an EMBL/GenBank/DDBJ whole genome shotgun (WGS) entry which is preliminary data.</text>
</comment>
<organism evidence="1 2">
    <name type="scientific">Vespula squamosa</name>
    <name type="common">Southern yellow jacket</name>
    <name type="synonym">Wasp</name>
    <dbReference type="NCBI Taxonomy" id="30214"/>
    <lineage>
        <taxon>Eukaryota</taxon>
        <taxon>Metazoa</taxon>
        <taxon>Ecdysozoa</taxon>
        <taxon>Arthropoda</taxon>
        <taxon>Hexapoda</taxon>
        <taxon>Insecta</taxon>
        <taxon>Pterygota</taxon>
        <taxon>Neoptera</taxon>
        <taxon>Endopterygota</taxon>
        <taxon>Hymenoptera</taxon>
        <taxon>Apocrita</taxon>
        <taxon>Aculeata</taxon>
        <taxon>Vespoidea</taxon>
        <taxon>Vespidae</taxon>
        <taxon>Vespinae</taxon>
        <taxon>Vespula</taxon>
    </lineage>
</organism>
<dbReference type="EMBL" id="JAUDFV010000157">
    <property type="protein sequence ID" value="KAL2714049.1"/>
    <property type="molecule type" value="Genomic_DNA"/>
</dbReference>
<proteinExistence type="predicted"/>
<evidence type="ECO:0000313" key="2">
    <source>
        <dbReference type="Proteomes" id="UP001607302"/>
    </source>
</evidence>
<dbReference type="AlphaFoldDB" id="A0ABD2A090"/>
<protein>
    <submittedName>
        <fullName evidence="1">Uncharacterized protein</fullName>
    </submittedName>
</protein>
<accession>A0ABD2A090</accession>
<name>A0ABD2A090_VESSQ</name>
<sequence>MAKWMIGKFNETSQNSGRRNHEILITNILRDLLRICLKKKTPVNCTSRVQHFGFVCEAINRIEKVSRKQQIYRNINERSSGLFGFPLDIVRTK</sequence>